<comment type="caution">
    <text evidence="1">The sequence shown here is derived from an EMBL/GenBank/DDBJ whole genome shotgun (WGS) entry which is preliminary data.</text>
</comment>
<reference evidence="1" key="1">
    <citation type="submission" date="2023-07" db="EMBL/GenBank/DDBJ databases">
        <title>Black Yeasts Isolated from many extreme environments.</title>
        <authorList>
            <person name="Coleine C."/>
            <person name="Stajich J.E."/>
            <person name="Selbmann L."/>
        </authorList>
    </citation>
    <scope>NUCLEOTIDE SEQUENCE</scope>
    <source>
        <strain evidence="1">CCFEE 5714</strain>
    </source>
</reference>
<sequence>MDFRLQEQDATDTKHEISTQPTDYQSPGQVSTGKANIPSNRTDIIVNIMTVMGESSKLASTQSTIFSCGQAISSKVIISATVKQIVEGQGVMVLPTDILSTQTEAIGGQQTALGTVTVDIKTEKIDRPIARATATTGPTIQTELTGGQSIQTGLITGLTTRIDLTTGPTIQAEATIDPTGHKAITGHLSILIHRTIGLEIVRTAHTTGQIVHTARTSHPVSS</sequence>
<organism evidence="1 2">
    <name type="scientific">Vermiconidia calcicola</name>
    <dbReference type="NCBI Taxonomy" id="1690605"/>
    <lineage>
        <taxon>Eukaryota</taxon>
        <taxon>Fungi</taxon>
        <taxon>Dikarya</taxon>
        <taxon>Ascomycota</taxon>
        <taxon>Pezizomycotina</taxon>
        <taxon>Dothideomycetes</taxon>
        <taxon>Dothideomycetidae</taxon>
        <taxon>Mycosphaerellales</taxon>
        <taxon>Extremaceae</taxon>
        <taxon>Vermiconidia</taxon>
    </lineage>
</organism>
<protein>
    <submittedName>
        <fullName evidence="1">Uncharacterized protein</fullName>
    </submittedName>
</protein>
<name>A0ACC3NLD5_9PEZI</name>
<dbReference type="EMBL" id="JAUTXU010000032">
    <property type="protein sequence ID" value="KAK3718363.1"/>
    <property type="molecule type" value="Genomic_DNA"/>
</dbReference>
<gene>
    <name evidence="1" type="ORF">LTR37_005176</name>
</gene>
<evidence type="ECO:0000313" key="1">
    <source>
        <dbReference type="EMBL" id="KAK3718363.1"/>
    </source>
</evidence>
<proteinExistence type="predicted"/>
<keyword evidence="2" id="KW-1185">Reference proteome</keyword>
<dbReference type="Proteomes" id="UP001281147">
    <property type="component" value="Unassembled WGS sequence"/>
</dbReference>
<evidence type="ECO:0000313" key="2">
    <source>
        <dbReference type="Proteomes" id="UP001281147"/>
    </source>
</evidence>
<accession>A0ACC3NLD5</accession>